<reference evidence="3" key="1">
    <citation type="journal article" date="2016" name="Genome Announc.">
        <title>Draft Genome Sequences of Five Rapidly Growing Mycobacterium Species, M. thermoresistibile, M. fortuitum subsp. acetamidolyticum, M. canariasense, M. brisbanense, and M. novocastrense.</title>
        <authorList>
            <person name="Katahira K."/>
            <person name="Ogura Y."/>
            <person name="Gotoh Y."/>
            <person name="Hayashi T."/>
        </authorList>
    </citation>
    <scope>NUCLEOTIDE SEQUENCE [LARGE SCALE GENOMIC DNA]</scope>
    <source>
        <strain evidence="3">JCM15654</strain>
    </source>
</reference>
<comment type="caution">
    <text evidence="2">The sequence shown here is derived from an EMBL/GenBank/DDBJ whole genome shotgun (WGS) entry which is preliminary data.</text>
</comment>
<protein>
    <submittedName>
        <fullName evidence="2">Uncharacterized protein</fullName>
    </submittedName>
</protein>
<sequence>MGKLIEFAFDDTKPPDTQLRAMRDALDRAGLKPPAEVVLSQGQTKPYEEVFDSIGGVAPGDPVGSPSQTPVSSSTADVSPLPAPVGTGAESAVAEDDLDGRTREYAEREYREYEEAVTRDAPVRSARREEMSRQSQPQPGSGPPHITGELAFKIAADLAREQRALESPHKRYPRPY</sequence>
<feature type="compositionally biased region" description="Polar residues" evidence="1">
    <location>
        <begin position="65"/>
        <end position="77"/>
    </location>
</feature>
<feature type="region of interest" description="Disordered" evidence="1">
    <location>
        <begin position="53"/>
        <end position="148"/>
    </location>
</feature>
<organism evidence="2 3">
    <name type="scientific">Mycolicibacterium brisbanense</name>
    <dbReference type="NCBI Taxonomy" id="146020"/>
    <lineage>
        <taxon>Bacteria</taxon>
        <taxon>Bacillati</taxon>
        <taxon>Actinomycetota</taxon>
        <taxon>Actinomycetes</taxon>
        <taxon>Mycobacteriales</taxon>
        <taxon>Mycobacteriaceae</taxon>
        <taxon>Mycolicibacterium</taxon>
    </lineage>
</organism>
<keyword evidence="3" id="KW-1185">Reference proteome</keyword>
<evidence type="ECO:0000313" key="3">
    <source>
        <dbReference type="Proteomes" id="UP000069620"/>
    </source>
</evidence>
<name>A0A100W4N0_9MYCO</name>
<reference evidence="3" key="2">
    <citation type="submission" date="2016-02" db="EMBL/GenBank/DDBJ databases">
        <title>Draft genome sequence of five rapidly growing Mycobacterium species.</title>
        <authorList>
            <person name="Katahira K."/>
            <person name="Gotou Y."/>
            <person name="Iida K."/>
            <person name="Ogura Y."/>
            <person name="Hayashi T."/>
        </authorList>
    </citation>
    <scope>NUCLEOTIDE SEQUENCE [LARGE SCALE GENOMIC DNA]</scope>
    <source>
        <strain evidence="3">JCM15654</strain>
    </source>
</reference>
<evidence type="ECO:0000313" key="2">
    <source>
        <dbReference type="EMBL" id="GAS91538.1"/>
    </source>
</evidence>
<gene>
    <name evidence="2" type="ORF">RMCB_5634</name>
</gene>
<dbReference type="Proteomes" id="UP000069620">
    <property type="component" value="Unassembled WGS sequence"/>
</dbReference>
<feature type="compositionally biased region" description="Basic and acidic residues" evidence="1">
    <location>
        <begin position="99"/>
        <end position="132"/>
    </location>
</feature>
<dbReference type="AlphaFoldDB" id="A0A100W4N0"/>
<dbReference type="STRING" id="146020.RMCB_5634"/>
<accession>A0A100W4N0</accession>
<dbReference type="EMBL" id="BCSX01000049">
    <property type="protein sequence ID" value="GAS91538.1"/>
    <property type="molecule type" value="Genomic_DNA"/>
</dbReference>
<proteinExistence type="predicted"/>
<evidence type="ECO:0000256" key="1">
    <source>
        <dbReference type="SAM" id="MobiDB-lite"/>
    </source>
</evidence>